<protein>
    <recommendedName>
        <fullName evidence="7">CobW C-terminal domain-containing protein</fullName>
    </recommendedName>
</protein>
<dbReference type="RefSeq" id="XP_002500924.1">
    <property type="nucleotide sequence ID" value="XM_002500878.1"/>
</dbReference>
<dbReference type="InterPro" id="IPR036627">
    <property type="entry name" value="CobW-likC_sf"/>
</dbReference>
<accession>C1E1K2</accession>
<keyword evidence="1" id="KW-0547">Nucleotide-binding</keyword>
<dbReference type="GO" id="GO:0000166">
    <property type="term" value="F:nucleotide binding"/>
    <property type="evidence" value="ECO:0007669"/>
    <property type="project" value="UniProtKB-KW"/>
</dbReference>
<dbReference type="Gene3D" id="3.30.1220.10">
    <property type="entry name" value="CobW-like, C-terminal domain"/>
    <property type="match status" value="1"/>
</dbReference>
<dbReference type="InterPro" id="IPR011629">
    <property type="entry name" value="CobW-like_C"/>
</dbReference>
<dbReference type="STRING" id="296587.C1E1K2"/>
<dbReference type="OMA" id="EPRVNRM"/>
<feature type="compositionally biased region" description="Basic and acidic residues" evidence="6">
    <location>
        <begin position="247"/>
        <end position="278"/>
    </location>
</feature>
<dbReference type="GeneID" id="8242113"/>
<dbReference type="KEGG" id="mis:MICPUN_90239"/>
<dbReference type="OrthoDB" id="258627at2759"/>
<feature type="region of interest" description="Disordered" evidence="6">
    <location>
        <begin position="241"/>
        <end position="286"/>
    </location>
</feature>
<gene>
    <name evidence="8" type="ORF">MICPUN_90239</name>
</gene>
<sequence length="390" mass="42290">MDGPTDAEKLPVTIVTGFLGAGKTTLVNHILKGDHGKLIAVIENEFGAVSIDDALVGENIKEQENIITMDNGCVCCTVRGDLVRALLTLKDKTKKFDHVIIETTGLADPAPVAFTFFINPEIADHYRIDSILCLADAKHIGLHLEEEKPDGAVNEAVQQVAFADRILLNKIDLVSDTELAAVMEQVRSINGVAEVIKTTNSVVDLDKVLGVSSFSIEKTLEVDPDFLEDEEGHAAATAAHDGAAADGGDHGHGHSHDGGKTECHEDHGHGHGHGEPAAKKPRKKRHDLTGVSSVGILAEGELDFNQVNTFMMTVLQENAKSIYRSKGVLCFKDQGNTKFVFQGVHEHINFGPSSVEWGADEPRVNRMVFIGRNLNRKELEEGFRACLVKD</sequence>
<dbReference type="InterPro" id="IPR003495">
    <property type="entry name" value="CobW/HypB/UreG_nucleotide-bd"/>
</dbReference>
<dbReference type="EMBL" id="CP001324">
    <property type="protein sequence ID" value="ACO62182.1"/>
    <property type="molecule type" value="Genomic_DNA"/>
</dbReference>
<comment type="catalytic activity">
    <reaction evidence="5">
        <text>GTP + H2O = GDP + phosphate + H(+)</text>
        <dbReference type="Rhea" id="RHEA:19669"/>
        <dbReference type="ChEBI" id="CHEBI:15377"/>
        <dbReference type="ChEBI" id="CHEBI:15378"/>
        <dbReference type="ChEBI" id="CHEBI:37565"/>
        <dbReference type="ChEBI" id="CHEBI:43474"/>
        <dbReference type="ChEBI" id="CHEBI:58189"/>
    </reaction>
    <physiologicalReaction direction="left-to-right" evidence="5">
        <dbReference type="Rhea" id="RHEA:19670"/>
    </physiologicalReaction>
</comment>
<dbReference type="InterPro" id="IPR051316">
    <property type="entry name" value="Zinc-reg_GTPase_activator"/>
</dbReference>
<dbReference type="AlphaFoldDB" id="C1E1K2"/>
<proteinExistence type="inferred from homology"/>
<dbReference type="PANTHER" id="PTHR13748">
    <property type="entry name" value="COBW-RELATED"/>
    <property type="match status" value="1"/>
</dbReference>
<dbReference type="Pfam" id="PF02492">
    <property type="entry name" value="cobW"/>
    <property type="match status" value="1"/>
</dbReference>
<keyword evidence="2" id="KW-0378">Hydrolase</keyword>
<name>C1E1K2_MICCC</name>
<reference evidence="8 9" key="1">
    <citation type="journal article" date="2009" name="Science">
        <title>Green evolution and dynamic adaptations revealed by genomes of the marine picoeukaryotes Micromonas.</title>
        <authorList>
            <person name="Worden A.Z."/>
            <person name="Lee J.H."/>
            <person name="Mock T."/>
            <person name="Rouze P."/>
            <person name="Simmons M.P."/>
            <person name="Aerts A.L."/>
            <person name="Allen A.E."/>
            <person name="Cuvelier M.L."/>
            <person name="Derelle E."/>
            <person name="Everett M.V."/>
            <person name="Foulon E."/>
            <person name="Grimwood J."/>
            <person name="Gundlach H."/>
            <person name="Henrissat B."/>
            <person name="Napoli C."/>
            <person name="McDonald S.M."/>
            <person name="Parker M.S."/>
            <person name="Rombauts S."/>
            <person name="Salamov A."/>
            <person name="Von Dassow P."/>
            <person name="Badger J.H."/>
            <person name="Coutinho P.M."/>
            <person name="Demir E."/>
            <person name="Dubchak I."/>
            <person name="Gentemann C."/>
            <person name="Eikrem W."/>
            <person name="Gready J.E."/>
            <person name="John U."/>
            <person name="Lanier W."/>
            <person name="Lindquist E.A."/>
            <person name="Lucas S."/>
            <person name="Mayer K.F."/>
            <person name="Moreau H."/>
            <person name="Not F."/>
            <person name="Otillar R."/>
            <person name="Panaud O."/>
            <person name="Pangilinan J."/>
            <person name="Paulsen I."/>
            <person name="Piegu B."/>
            <person name="Poliakov A."/>
            <person name="Robbens S."/>
            <person name="Schmutz J."/>
            <person name="Toulza E."/>
            <person name="Wyss T."/>
            <person name="Zelensky A."/>
            <person name="Zhou K."/>
            <person name="Armbrust E.V."/>
            <person name="Bhattacharya D."/>
            <person name="Goodenough U.W."/>
            <person name="Van de Peer Y."/>
            <person name="Grigoriev I.V."/>
        </authorList>
    </citation>
    <scope>NUCLEOTIDE SEQUENCE [LARGE SCALE GENOMIC DNA]</scope>
    <source>
        <strain evidence="9">RCC299 / NOUM17</strain>
    </source>
</reference>
<dbReference type="GO" id="GO:0016787">
    <property type="term" value="F:hydrolase activity"/>
    <property type="evidence" value="ECO:0007669"/>
    <property type="project" value="UniProtKB-KW"/>
</dbReference>
<dbReference type="SMART" id="SM00833">
    <property type="entry name" value="CobW_C"/>
    <property type="match status" value="1"/>
</dbReference>
<dbReference type="PANTHER" id="PTHR13748:SF62">
    <property type="entry name" value="COBW DOMAIN-CONTAINING PROTEIN"/>
    <property type="match status" value="1"/>
</dbReference>
<evidence type="ECO:0000313" key="9">
    <source>
        <dbReference type="Proteomes" id="UP000002009"/>
    </source>
</evidence>
<dbReference type="eggNOG" id="KOG2743">
    <property type="taxonomic scope" value="Eukaryota"/>
</dbReference>
<dbReference type="Proteomes" id="UP000002009">
    <property type="component" value="Chromosome 3"/>
</dbReference>
<evidence type="ECO:0000259" key="7">
    <source>
        <dbReference type="SMART" id="SM00833"/>
    </source>
</evidence>
<dbReference type="SUPFAM" id="SSF90002">
    <property type="entry name" value="Hypothetical protein YjiA, C-terminal domain"/>
    <property type="match status" value="1"/>
</dbReference>
<keyword evidence="3" id="KW-0143">Chaperone</keyword>
<dbReference type="SUPFAM" id="SSF52540">
    <property type="entry name" value="P-loop containing nucleoside triphosphate hydrolases"/>
    <property type="match status" value="1"/>
</dbReference>
<dbReference type="InParanoid" id="C1E1K2"/>
<keyword evidence="9" id="KW-1185">Reference proteome</keyword>
<evidence type="ECO:0000256" key="3">
    <source>
        <dbReference type="ARBA" id="ARBA00023186"/>
    </source>
</evidence>
<comment type="similarity">
    <text evidence="4">Belongs to the SIMIBI class G3E GTPase family. ZNG1 subfamily.</text>
</comment>
<dbReference type="InterPro" id="IPR027417">
    <property type="entry name" value="P-loop_NTPase"/>
</dbReference>
<dbReference type="GO" id="GO:0005737">
    <property type="term" value="C:cytoplasm"/>
    <property type="evidence" value="ECO:0007669"/>
    <property type="project" value="TreeGrafter"/>
</dbReference>
<evidence type="ECO:0000256" key="6">
    <source>
        <dbReference type="SAM" id="MobiDB-lite"/>
    </source>
</evidence>
<dbReference type="CDD" id="cd03112">
    <property type="entry name" value="CobW-like"/>
    <property type="match status" value="1"/>
</dbReference>
<evidence type="ECO:0000256" key="2">
    <source>
        <dbReference type="ARBA" id="ARBA00022801"/>
    </source>
</evidence>
<dbReference type="Pfam" id="PF07683">
    <property type="entry name" value="CobW_C"/>
    <property type="match status" value="1"/>
</dbReference>
<evidence type="ECO:0000256" key="4">
    <source>
        <dbReference type="ARBA" id="ARBA00034320"/>
    </source>
</evidence>
<evidence type="ECO:0000256" key="5">
    <source>
        <dbReference type="ARBA" id="ARBA00049117"/>
    </source>
</evidence>
<evidence type="ECO:0000313" key="8">
    <source>
        <dbReference type="EMBL" id="ACO62182.1"/>
    </source>
</evidence>
<dbReference type="Gene3D" id="3.40.50.300">
    <property type="entry name" value="P-loop containing nucleotide triphosphate hydrolases"/>
    <property type="match status" value="1"/>
</dbReference>
<feature type="domain" description="CobW C-terminal" evidence="7">
    <location>
        <begin position="291"/>
        <end position="387"/>
    </location>
</feature>
<organism evidence="8 9">
    <name type="scientific">Micromonas commoda (strain RCC299 / NOUM17 / CCMP2709)</name>
    <name type="common">Picoplanktonic green alga</name>
    <dbReference type="NCBI Taxonomy" id="296587"/>
    <lineage>
        <taxon>Eukaryota</taxon>
        <taxon>Viridiplantae</taxon>
        <taxon>Chlorophyta</taxon>
        <taxon>Mamiellophyceae</taxon>
        <taxon>Mamiellales</taxon>
        <taxon>Mamiellaceae</taxon>
        <taxon>Micromonas</taxon>
    </lineage>
</organism>
<evidence type="ECO:0000256" key="1">
    <source>
        <dbReference type="ARBA" id="ARBA00022741"/>
    </source>
</evidence>